<sequence length="69" mass="8503">MRVFFLLYRDDVKTFSWRKLLRYKPEAIRELLKELSDDETFISEDEPENKDFIEVQKQEFTDCYIAMDN</sequence>
<name>A0A8X6F4G7_TRICU</name>
<evidence type="ECO:0000313" key="2">
    <source>
        <dbReference type="Proteomes" id="UP000887116"/>
    </source>
</evidence>
<proteinExistence type="predicted"/>
<dbReference type="Proteomes" id="UP000887116">
    <property type="component" value="Unassembled WGS sequence"/>
</dbReference>
<gene>
    <name evidence="1" type="ORF">TNCT_460351</name>
</gene>
<dbReference type="AlphaFoldDB" id="A0A8X6F4G7"/>
<comment type="caution">
    <text evidence="1">The sequence shown here is derived from an EMBL/GenBank/DDBJ whole genome shotgun (WGS) entry which is preliminary data.</text>
</comment>
<evidence type="ECO:0000313" key="1">
    <source>
        <dbReference type="EMBL" id="GFQ70915.1"/>
    </source>
</evidence>
<accession>A0A8X6F4G7</accession>
<reference evidence="1" key="1">
    <citation type="submission" date="2020-07" db="EMBL/GenBank/DDBJ databases">
        <title>Multicomponent nature underlies the extraordinary mechanical properties of spider dragline silk.</title>
        <authorList>
            <person name="Kono N."/>
            <person name="Nakamura H."/>
            <person name="Mori M."/>
            <person name="Yoshida Y."/>
            <person name="Ohtoshi R."/>
            <person name="Malay A.D."/>
            <person name="Moran D.A.P."/>
            <person name="Tomita M."/>
            <person name="Numata K."/>
            <person name="Arakawa K."/>
        </authorList>
    </citation>
    <scope>NUCLEOTIDE SEQUENCE</scope>
</reference>
<dbReference type="EMBL" id="BMAO01030872">
    <property type="protein sequence ID" value="GFQ70915.1"/>
    <property type="molecule type" value="Genomic_DNA"/>
</dbReference>
<dbReference type="OrthoDB" id="6461469at2759"/>
<organism evidence="1 2">
    <name type="scientific">Trichonephila clavata</name>
    <name type="common">Joro spider</name>
    <name type="synonym">Nephila clavata</name>
    <dbReference type="NCBI Taxonomy" id="2740835"/>
    <lineage>
        <taxon>Eukaryota</taxon>
        <taxon>Metazoa</taxon>
        <taxon>Ecdysozoa</taxon>
        <taxon>Arthropoda</taxon>
        <taxon>Chelicerata</taxon>
        <taxon>Arachnida</taxon>
        <taxon>Araneae</taxon>
        <taxon>Araneomorphae</taxon>
        <taxon>Entelegynae</taxon>
        <taxon>Araneoidea</taxon>
        <taxon>Nephilidae</taxon>
        <taxon>Trichonephila</taxon>
    </lineage>
</organism>
<protein>
    <submittedName>
        <fullName evidence="1">Uncharacterized protein</fullName>
    </submittedName>
</protein>
<keyword evidence="2" id="KW-1185">Reference proteome</keyword>